<evidence type="ECO:0000256" key="4">
    <source>
        <dbReference type="ARBA" id="ARBA00022980"/>
    </source>
</evidence>
<dbReference type="SUPFAM" id="SSF46992">
    <property type="entry name" value="Ribosomal protein S20"/>
    <property type="match status" value="1"/>
</dbReference>
<comment type="caution">
    <text evidence="7">The sequence shown here is derived from an EMBL/GenBank/DDBJ whole genome shotgun (WGS) entry which is preliminary data.</text>
</comment>
<evidence type="ECO:0000256" key="6">
    <source>
        <dbReference type="SAM" id="MobiDB-lite"/>
    </source>
</evidence>
<accession>A0A0W8G0W9</accession>
<reference evidence="7" key="1">
    <citation type="journal article" date="2015" name="Proc. Natl. Acad. Sci. U.S.A.">
        <title>Networks of energetic and metabolic interactions define dynamics in microbial communities.</title>
        <authorList>
            <person name="Embree M."/>
            <person name="Liu J.K."/>
            <person name="Al-Bassam M.M."/>
            <person name="Zengler K."/>
        </authorList>
    </citation>
    <scope>NUCLEOTIDE SEQUENCE</scope>
</reference>
<dbReference type="GO" id="GO:0070181">
    <property type="term" value="F:small ribosomal subunit rRNA binding"/>
    <property type="evidence" value="ECO:0007669"/>
    <property type="project" value="TreeGrafter"/>
</dbReference>
<dbReference type="InterPro" id="IPR002583">
    <property type="entry name" value="Ribosomal_bS20"/>
</dbReference>
<evidence type="ECO:0000313" key="7">
    <source>
        <dbReference type="EMBL" id="KUG26758.1"/>
    </source>
</evidence>
<dbReference type="AlphaFoldDB" id="A0A0W8G0W9"/>
<organism evidence="7">
    <name type="scientific">hydrocarbon metagenome</name>
    <dbReference type="NCBI Taxonomy" id="938273"/>
    <lineage>
        <taxon>unclassified sequences</taxon>
        <taxon>metagenomes</taxon>
        <taxon>ecological metagenomes</taxon>
    </lineage>
</organism>
<dbReference type="HAMAP" id="MF_00500">
    <property type="entry name" value="Ribosomal_bS20"/>
    <property type="match status" value="1"/>
</dbReference>
<dbReference type="Pfam" id="PF01649">
    <property type="entry name" value="Ribosomal_S20p"/>
    <property type="match status" value="1"/>
</dbReference>
<feature type="region of interest" description="Disordered" evidence="6">
    <location>
        <begin position="1"/>
        <end position="20"/>
    </location>
</feature>
<evidence type="ECO:0000256" key="2">
    <source>
        <dbReference type="ARBA" id="ARBA00022730"/>
    </source>
</evidence>
<dbReference type="InterPro" id="IPR036510">
    <property type="entry name" value="Ribosomal_bS20_sf"/>
</dbReference>
<keyword evidence="3" id="KW-0694">RNA-binding</keyword>
<dbReference type="GO" id="GO:0006412">
    <property type="term" value="P:translation"/>
    <property type="evidence" value="ECO:0007669"/>
    <property type="project" value="InterPro"/>
</dbReference>
<sequence length="85" mass="9450">MANHASAVKRARQNETRRLRNKAIHSKINTLVKKVLSTSEKEQAEVVLKEAVSSIDKAASKGKLHKNTAGRKKARITKYVNTLAK</sequence>
<name>A0A0W8G0W9_9ZZZZ</name>
<evidence type="ECO:0000256" key="5">
    <source>
        <dbReference type="ARBA" id="ARBA00023274"/>
    </source>
</evidence>
<proteinExistence type="inferred from homology"/>
<dbReference type="Gene3D" id="1.20.58.110">
    <property type="entry name" value="Ribosomal protein S20"/>
    <property type="match status" value="1"/>
</dbReference>
<comment type="similarity">
    <text evidence="1">Belongs to the bacterial ribosomal protein bS20 family.</text>
</comment>
<protein>
    <submittedName>
        <fullName evidence="7">Ssu ribosomal protein s20p</fullName>
    </submittedName>
</protein>
<keyword evidence="5" id="KW-0687">Ribonucleoprotein</keyword>
<dbReference type="GO" id="GO:0003735">
    <property type="term" value="F:structural constituent of ribosome"/>
    <property type="evidence" value="ECO:0007669"/>
    <property type="project" value="InterPro"/>
</dbReference>
<dbReference type="PANTHER" id="PTHR33398:SF1">
    <property type="entry name" value="SMALL RIBOSOMAL SUBUNIT PROTEIN BS20C"/>
    <property type="match status" value="1"/>
</dbReference>
<gene>
    <name evidence="7" type="ORF">ASZ90_003402</name>
</gene>
<dbReference type="GO" id="GO:0015935">
    <property type="term" value="C:small ribosomal subunit"/>
    <property type="evidence" value="ECO:0007669"/>
    <property type="project" value="TreeGrafter"/>
</dbReference>
<keyword evidence="4 7" id="KW-0689">Ribosomal protein</keyword>
<dbReference type="PANTHER" id="PTHR33398">
    <property type="entry name" value="30S RIBOSOMAL PROTEIN S20"/>
    <property type="match status" value="1"/>
</dbReference>
<evidence type="ECO:0000256" key="3">
    <source>
        <dbReference type="ARBA" id="ARBA00022884"/>
    </source>
</evidence>
<dbReference type="NCBIfam" id="TIGR00029">
    <property type="entry name" value="S20"/>
    <property type="match status" value="1"/>
</dbReference>
<evidence type="ECO:0000256" key="1">
    <source>
        <dbReference type="ARBA" id="ARBA00007634"/>
    </source>
</evidence>
<keyword evidence="2" id="KW-0699">rRNA-binding</keyword>
<dbReference type="EMBL" id="LNQE01000411">
    <property type="protein sequence ID" value="KUG26758.1"/>
    <property type="molecule type" value="Genomic_DNA"/>
</dbReference>